<proteinExistence type="predicted"/>
<protein>
    <submittedName>
        <fullName evidence="1">Uncharacterized protein</fullName>
    </submittedName>
</protein>
<sequence length="110" mass="13037">MDYKQKILIGLSPRQNSGEYYNQQQRNLLGFGIYFMNADKKIDCINYDLIYKGNQKASTTVAAFKFLRQQEFFKKIEKKKLIIWSDTGPHFRCSEVVDYFMDQLSQEKIS</sequence>
<dbReference type="AlphaFoldDB" id="A0A814GVS7"/>
<dbReference type="Proteomes" id="UP000663879">
    <property type="component" value="Unassembled WGS sequence"/>
</dbReference>
<comment type="caution">
    <text evidence="1">The sequence shown here is derived from an EMBL/GenBank/DDBJ whole genome shotgun (WGS) entry which is preliminary data.</text>
</comment>
<dbReference type="OrthoDB" id="408781at2759"/>
<dbReference type="EMBL" id="CAJNOC010003891">
    <property type="protein sequence ID" value="CAF1001902.1"/>
    <property type="molecule type" value="Genomic_DNA"/>
</dbReference>
<keyword evidence="2" id="KW-1185">Reference proteome</keyword>
<feature type="non-terminal residue" evidence="1">
    <location>
        <position position="1"/>
    </location>
</feature>
<accession>A0A814GVS7</accession>
<organism evidence="1 2">
    <name type="scientific">Brachionus calyciflorus</name>
    <dbReference type="NCBI Taxonomy" id="104777"/>
    <lineage>
        <taxon>Eukaryota</taxon>
        <taxon>Metazoa</taxon>
        <taxon>Spiralia</taxon>
        <taxon>Gnathifera</taxon>
        <taxon>Rotifera</taxon>
        <taxon>Eurotatoria</taxon>
        <taxon>Monogononta</taxon>
        <taxon>Pseudotrocha</taxon>
        <taxon>Ploima</taxon>
        <taxon>Brachionidae</taxon>
        <taxon>Brachionus</taxon>
    </lineage>
</organism>
<name>A0A814GVS7_9BILA</name>
<reference evidence="1" key="1">
    <citation type="submission" date="2021-02" db="EMBL/GenBank/DDBJ databases">
        <authorList>
            <person name="Nowell W R."/>
        </authorList>
    </citation>
    <scope>NUCLEOTIDE SEQUENCE</scope>
    <source>
        <strain evidence="1">Ploen Becks lab</strain>
    </source>
</reference>
<evidence type="ECO:0000313" key="1">
    <source>
        <dbReference type="EMBL" id="CAF1001902.1"/>
    </source>
</evidence>
<evidence type="ECO:0000313" key="2">
    <source>
        <dbReference type="Proteomes" id="UP000663879"/>
    </source>
</evidence>
<gene>
    <name evidence="1" type="ORF">OXX778_LOCUS16448</name>
</gene>